<evidence type="ECO:0000313" key="3">
    <source>
        <dbReference type="Proteomes" id="UP000435649"/>
    </source>
</evidence>
<organism evidence="2 3">
    <name type="scientific">Victivallis lenta</name>
    <dbReference type="NCBI Taxonomy" id="2606640"/>
    <lineage>
        <taxon>Bacteria</taxon>
        <taxon>Pseudomonadati</taxon>
        <taxon>Lentisphaerota</taxon>
        <taxon>Lentisphaeria</taxon>
        <taxon>Victivallales</taxon>
        <taxon>Victivallaceae</taxon>
        <taxon>Victivallis</taxon>
    </lineage>
</organism>
<gene>
    <name evidence="2" type="ORF">FYJ85_10630</name>
</gene>
<reference evidence="2 3" key="1">
    <citation type="submission" date="2019-08" db="EMBL/GenBank/DDBJ databases">
        <title>In-depth cultivation of the pig gut microbiome towards novel bacterial diversity and tailored functional studies.</title>
        <authorList>
            <person name="Wylensek D."/>
            <person name="Hitch T.C.A."/>
            <person name="Clavel T."/>
        </authorList>
    </citation>
    <scope>NUCLEOTIDE SEQUENCE [LARGE SCALE GENOMIC DNA]</scope>
    <source>
        <strain evidence="2 3">BBE-744-WT-12</strain>
    </source>
</reference>
<dbReference type="AlphaFoldDB" id="A0A844G2V9"/>
<keyword evidence="3" id="KW-1185">Reference proteome</keyword>
<feature type="signal peptide" evidence="1">
    <location>
        <begin position="1"/>
        <end position="20"/>
    </location>
</feature>
<name>A0A844G2V9_9BACT</name>
<keyword evidence="1" id="KW-0732">Signal</keyword>
<sequence length="313" mass="32842">MKKFWSALVLAITAVLMLPAAEEPPPAPEAGASIPVPTIAVLPFSSRGTRVQNEELGKSIAELISVELMSRGEFDLVERAELEKILTELQLSASGLIDPQSRLNLGRLTGARVLVAGSVFTSGDKNFIVAKVIGTETGRVLAAASNGIVDATDLVPELCEKIADLLRTKGAVILPPPRTVLSVAGALSAVVKGNNRKVYVKITETIGMPAADPAAETEIKKLLVTLGFAVVGSRAEADYALIGEGVAADSGNYQRFTSATARVELTLYKGKEQVLAVDRQKETVAGPSYVIAAKDSLASAALQLASRMLPALK</sequence>
<dbReference type="Pfam" id="PF03783">
    <property type="entry name" value="CsgG"/>
    <property type="match status" value="1"/>
</dbReference>
<dbReference type="RefSeq" id="WP_154418415.1">
    <property type="nucleotide sequence ID" value="NZ_CALXOB010000045.1"/>
</dbReference>
<comment type="caution">
    <text evidence="2">The sequence shown here is derived from an EMBL/GenBank/DDBJ whole genome shotgun (WGS) entry which is preliminary data.</text>
</comment>
<feature type="chain" id="PRO_5032683679" description="Curli production assembly/transport component CsgG" evidence="1">
    <location>
        <begin position="21"/>
        <end position="313"/>
    </location>
</feature>
<accession>A0A844G2V9</accession>
<dbReference type="Gene3D" id="3.40.50.10610">
    <property type="entry name" value="ABC-type transport auxiliary lipoprotein component"/>
    <property type="match status" value="1"/>
</dbReference>
<dbReference type="EMBL" id="VUNS01000010">
    <property type="protein sequence ID" value="MST97493.1"/>
    <property type="molecule type" value="Genomic_DNA"/>
</dbReference>
<dbReference type="InterPro" id="IPR005534">
    <property type="entry name" value="Curli_assmbl/transp-comp_CsgG"/>
</dbReference>
<protein>
    <recommendedName>
        <fullName evidence="4">Curli production assembly/transport component CsgG</fullName>
    </recommendedName>
</protein>
<evidence type="ECO:0000256" key="1">
    <source>
        <dbReference type="SAM" id="SignalP"/>
    </source>
</evidence>
<evidence type="ECO:0008006" key="4">
    <source>
        <dbReference type="Google" id="ProtNLM"/>
    </source>
</evidence>
<proteinExistence type="predicted"/>
<dbReference type="GO" id="GO:0030288">
    <property type="term" value="C:outer membrane-bounded periplasmic space"/>
    <property type="evidence" value="ECO:0007669"/>
    <property type="project" value="InterPro"/>
</dbReference>
<evidence type="ECO:0000313" key="2">
    <source>
        <dbReference type="EMBL" id="MST97493.1"/>
    </source>
</evidence>
<dbReference type="Proteomes" id="UP000435649">
    <property type="component" value="Unassembled WGS sequence"/>
</dbReference>